<dbReference type="InterPro" id="IPR039544">
    <property type="entry name" value="Tim44-like"/>
</dbReference>
<dbReference type="PANTHER" id="PTHR10721:SF1">
    <property type="entry name" value="MITOCHONDRIAL IMPORT INNER MEMBRANE TRANSLOCASE SUBUNIT TIM44"/>
    <property type="match status" value="1"/>
</dbReference>
<name>A0A8H5A294_FUSOX</name>
<comment type="caution">
    <text evidence="2">The sequence shown here is derived from an EMBL/GenBank/DDBJ whole genome shotgun (WGS) entry which is preliminary data.</text>
</comment>
<proteinExistence type="predicted"/>
<organism evidence="2 3">
    <name type="scientific">Fusarium oxysporum</name>
    <name type="common">Fusarium vascular wilt</name>
    <dbReference type="NCBI Taxonomy" id="5507"/>
    <lineage>
        <taxon>Eukaryota</taxon>
        <taxon>Fungi</taxon>
        <taxon>Dikarya</taxon>
        <taxon>Ascomycota</taxon>
        <taxon>Pezizomycotina</taxon>
        <taxon>Sordariomycetes</taxon>
        <taxon>Hypocreomycetidae</taxon>
        <taxon>Hypocreales</taxon>
        <taxon>Nectriaceae</taxon>
        <taxon>Fusarium</taxon>
        <taxon>Fusarium oxysporum species complex</taxon>
    </lineage>
</organism>
<gene>
    <name evidence="2" type="ORF">FOXYS1_11862</name>
</gene>
<evidence type="ECO:0000256" key="1">
    <source>
        <dbReference type="SAM" id="MobiDB-lite"/>
    </source>
</evidence>
<reference evidence="2" key="1">
    <citation type="submission" date="2020-02" db="EMBL/GenBank/DDBJ databases">
        <title>Identification and distribution of gene clusters putatively required for synthesis of sphingolipid metabolism inhibitors in phylogenetically diverse species of the filamentous fungus Fusarium.</title>
        <authorList>
            <person name="Kim H.-S."/>
            <person name="Busman M."/>
            <person name="Brown D.W."/>
            <person name="Divon H."/>
            <person name="Uhlig S."/>
            <person name="Proctor R.H."/>
        </authorList>
    </citation>
    <scope>NUCLEOTIDE SEQUENCE [LARGE SCALE GENOMIC DNA]</scope>
    <source>
        <strain evidence="2">NRRL 39464</strain>
    </source>
</reference>
<accession>A0A8H5A294</accession>
<dbReference type="GO" id="GO:0005743">
    <property type="term" value="C:mitochondrial inner membrane"/>
    <property type="evidence" value="ECO:0007669"/>
    <property type="project" value="TreeGrafter"/>
</dbReference>
<dbReference type="GO" id="GO:0051087">
    <property type="term" value="F:protein-folding chaperone binding"/>
    <property type="evidence" value="ECO:0007669"/>
    <property type="project" value="TreeGrafter"/>
</dbReference>
<dbReference type="Proteomes" id="UP000558688">
    <property type="component" value="Unassembled WGS sequence"/>
</dbReference>
<evidence type="ECO:0000313" key="3">
    <source>
        <dbReference type="Proteomes" id="UP000558688"/>
    </source>
</evidence>
<dbReference type="AlphaFoldDB" id="A0A8H5A294"/>
<feature type="compositionally biased region" description="Polar residues" evidence="1">
    <location>
        <begin position="1"/>
        <end position="13"/>
    </location>
</feature>
<feature type="non-terminal residue" evidence="2">
    <location>
        <position position="294"/>
    </location>
</feature>
<feature type="compositionally biased region" description="Polar residues" evidence="1">
    <location>
        <begin position="36"/>
        <end position="58"/>
    </location>
</feature>
<feature type="region of interest" description="Disordered" evidence="1">
    <location>
        <begin position="1"/>
        <end position="63"/>
    </location>
</feature>
<feature type="compositionally biased region" description="Basic and acidic residues" evidence="1">
    <location>
        <begin position="108"/>
        <end position="159"/>
    </location>
</feature>
<protein>
    <submittedName>
        <fullName evidence="2">Uncharacterized protein</fullName>
    </submittedName>
</protein>
<dbReference type="GO" id="GO:0030150">
    <property type="term" value="P:protein import into mitochondrial matrix"/>
    <property type="evidence" value="ECO:0007669"/>
    <property type="project" value="TreeGrafter"/>
</dbReference>
<feature type="region of interest" description="Disordered" evidence="1">
    <location>
        <begin position="84"/>
        <end position="174"/>
    </location>
</feature>
<evidence type="ECO:0000313" key="2">
    <source>
        <dbReference type="EMBL" id="KAF5257608.1"/>
    </source>
</evidence>
<dbReference type="PANTHER" id="PTHR10721">
    <property type="entry name" value="MITOCHONDRIAL IMPORT INNER MEMBRANE TRANSLOCASE SUBUNIT TIM44"/>
    <property type="match status" value="1"/>
</dbReference>
<sequence length="294" mass="31638">MNSLARKTASSELAFSRASAHVSSAGRSPAYRRLASQLSQNASNNGARQQSSMLSGSVRSPLRSSFVPAELRCSPTYTAQSRLFHLSSRLHQEKPQTEQKPSTAAPTDAKEKKPAEADAESEAKPEEEQSKKTEDGESAGKEGKEEGEGKDKEKKKEDAPPPPPHGDKTPWQVFMETMNTEFQKSQEWNESTKQIAASANQFAESEGVRRAREAYEKSTGAVSSTLGKGAKVTAGAIGKGASWTWDTSVVKGVRKAANVTGDAVDKATQPIRNTEAYKNVKNVIDDGSSSRYGG</sequence>
<dbReference type="EMBL" id="JAAFOW010002236">
    <property type="protein sequence ID" value="KAF5257608.1"/>
    <property type="molecule type" value="Genomic_DNA"/>
</dbReference>